<dbReference type="EMBL" id="PXOA01000258">
    <property type="protein sequence ID" value="RFU77688.1"/>
    <property type="molecule type" value="Genomic_DNA"/>
</dbReference>
<comment type="caution">
    <text evidence="2">The sequence shown here is derived from an EMBL/GenBank/DDBJ whole genome shotgun (WGS) entry which is preliminary data.</text>
</comment>
<gene>
    <name evidence="2" type="ORF">TARUN_4547</name>
</gene>
<organism evidence="2 3">
    <name type="scientific">Trichoderma arundinaceum</name>
    <dbReference type="NCBI Taxonomy" id="490622"/>
    <lineage>
        <taxon>Eukaryota</taxon>
        <taxon>Fungi</taxon>
        <taxon>Dikarya</taxon>
        <taxon>Ascomycota</taxon>
        <taxon>Pezizomycotina</taxon>
        <taxon>Sordariomycetes</taxon>
        <taxon>Hypocreomycetidae</taxon>
        <taxon>Hypocreales</taxon>
        <taxon>Hypocreaceae</taxon>
        <taxon>Trichoderma</taxon>
    </lineage>
</organism>
<proteinExistence type="predicted"/>
<keyword evidence="3" id="KW-1185">Reference proteome</keyword>
<protein>
    <submittedName>
        <fullName evidence="2">Uncharacterized protein</fullName>
    </submittedName>
</protein>
<evidence type="ECO:0000256" key="1">
    <source>
        <dbReference type="SAM" id="MobiDB-lite"/>
    </source>
</evidence>
<evidence type="ECO:0000313" key="3">
    <source>
        <dbReference type="Proteomes" id="UP000266272"/>
    </source>
</evidence>
<dbReference type="OrthoDB" id="4878134at2759"/>
<dbReference type="Proteomes" id="UP000266272">
    <property type="component" value="Unassembled WGS sequence"/>
</dbReference>
<evidence type="ECO:0000313" key="2">
    <source>
        <dbReference type="EMBL" id="RFU77688.1"/>
    </source>
</evidence>
<dbReference type="AlphaFoldDB" id="A0A395NNW4"/>
<name>A0A395NNW4_TRIAR</name>
<sequence>MLGRIISLEAYDDPDRRSSRSQGGSSSAGGGRALRTQLVNRGIDRDALAILDTKLSVGRQNFTVLDTIGDNGFRSSSRVPGYSVVETVDRALAARRLSLGQKARLFSILGWEFECLKCKKYKAPTEFENTSFILWGASTPVRPHLRSGPCVACKDKARNRSGGGGIIPYTVNSPW</sequence>
<accession>A0A395NNW4</accession>
<reference evidence="2 3" key="1">
    <citation type="journal article" date="2018" name="PLoS Pathog.">
        <title>Evolution of structural diversity of trichothecenes, a family of toxins produced by plant pathogenic and entomopathogenic fungi.</title>
        <authorList>
            <person name="Proctor R.H."/>
            <person name="McCormick S.P."/>
            <person name="Kim H.S."/>
            <person name="Cardoza R.E."/>
            <person name="Stanley A.M."/>
            <person name="Lindo L."/>
            <person name="Kelly A."/>
            <person name="Brown D.W."/>
            <person name="Lee T."/>
            <person name="Vaughan M.M."/>
            <person name="Alexander N.J."/>
            <person name="Busman M."/>
            <person name="Gutierrez S."/>
        </authorList>
    </citation>
    <scope>NUCLEOTIDE SEQUENCE [LARGE SCALE GENOMIC DNA]</scope>
    <source>
        <strain evidence="2 3">IBT 40837</strain>
    </source>
</reference>
<feature type="region of interest" description="Disordered" evidence="1">
    <location>
        <begin position="13"/>
        <end position="32"/>
    </location>
</feature>